<evidence type="ECO:0000313" key="3">
    <source>
        <dbReference type="Proteomes" id="UP001159641"/>
    </source>
</evidence>
<evidence type="ECO:0000256" key="1">
    <source>
        <dbReference type="SAM" id="MobiDB-lite"/>
    </source>
</evidence>
<accession>A0AB34GF89</accession>
<organism evidence="2 3">
    <name type="scientific">Eschrichtius robustus</name>
    <name type="common">California gray whale</name>
    <name type="synonym">Eschrichtius gibbosus</name>
    <dbReference type="NCBI Taxonomy" id="9764"/>
    <lineage>
        <taxon>Eukaryota</taxon>
        <taxon>Metazoa</taxon>
        <taxon>Chordata</taxon>
        <taxon>Craniata</taxon>
        <taxon>Vertebrata</taxon>
        <taxon>Euteleostomi</taxon>
        <taxon>Mammalia</taxon>
        <taxon>Eutheria</taxon>
        <taxon>Laurasiatheria</taxon>
        <taxon>Artiodactyla</taxon>
        <taxon>Whippomorpha</taxon>
        <taxon>Cetacea</taxon>
        <taxon>Mysticeti</taxon>
        <taxon>Eschrichtiidae</taxon>
        <taxon>Eschrichtius</taxon>
    </lineage>
</organism>
<reference evidence="2 3" key="1">
    <citation type="submission" date="2022-11" db="EMBL/GenBank/DDBJ databases">
        <title>Whole genome sequence of Eschrichtius robustus ER-17-0199.</title>
        <authorList>
            <person name="Bruniche-Olsen A."/>
            <person name="Black A.N."/>
            <person name="Fields C.J."/>
            <person name="Walden K."/>
            <person name="Dewoody J.A."/>
        </authorList>
    </citation>
    <scope>NUCLEOTIDE SEQUENCE [LARGE SCALE GENOMIC DNA]</scope>
    <source>
        <strain evidence="2">ER-17-0199</strain>
        <tissue evidence="2">Blubber</tissue>
    </source>
</reference>
<dbReference type="Proteomes" id="UP001159641">
    <property type="component" value="Unassembled WGS sequence"/>
</dbReference>
<feature type="compositionally biased region" description="Low complexity" evidence="1">
    <location>
        <begin position="164"/>
        <end position="173"/>
    </location>
</feature>
<feature type="region of interest" description="Disordered" evidence="1">
    <location>
        <begin position="1"/>
        <end position="232"/>
    </location>
</feature>
<name>A0AB34GF89_ESCRO</name>
<comment type="caution">
    <text evidence="2">The sequence shown here is derived from an EMBL/GenBank/DDBJ whole genome shotgun (WGS) entry which is preliminary data.</text>
</comment>
<gene>
    <name evidence="2" type="ORF">J1605_013270</name>
</gene>
<dbReference type="AlphaFoldDB" id="A0AB34GF89"/>
<evidence type="ECO:0000313" key="2">
    <source>
        <dbReference type="EMBL" id="KAJ8778593.1"/>
    </source>
</evidence>
<protein>
    <submittedName>
        <fullName evidence="2">Uncharacterized protein</fullName>
    </submittedName>
</protein>
<sequence>MTPERATAAPTFAGGSPRPADDSSSWSSPAAASPGLPEVGVSLEDILSPFSPSHPAPPSDPNNQISPDPTWDIKREHDVRKPKELSAGSQKKQRLGEQSELSASPQRAVQPRLAEVPGGQGQPEASRPSSEARAPGPTAVDAARASSKEGLHATVGPELGRCEGPGVAPAFVGPGHGRGVREAEGRAGTRAGPRPPGGTPARKAAVAPGPWKVPGSDKLPGILKPGASAAGR</sequence>
<feature type="compositionally biased region" description="Basic and acidic residues" evidence="1">
    <location>
        <begin position="71"/>
        <end position="84"/>
    </location>
</feature>
<proteinExistence type="predicted"/>
<keyword evidence="3" id="KW-1185">Reference proteome</keyword>
<feature type="compositionally biased region" description="Low complexity" evidence="1">
    <location>
        <begin position="16"/>
        <end position="34"/>
    </location>
</feature>
<dbReference type="EMBL" id="JAIQCJ010002240">
    <property type="protein sequence ID" value="KAJ8778593.1"/>
    <property type="molecule type" value="Genomic_DNA"/>
</dbReference>